<keyword evidence="5 13" id="KW-0732">Signal</keyword>
<feature type="domain" description="Protein kinase" evidence="14">
    <location>
        <begin position="302"/>
        <end position="591"/>
    </location>
</feature>
<organism evidence="15 16">
    <name type="scientific">Quercus rubra</name>
    <name type="common">Northern red oak</name>
    <name type="synonym">Quercus borealis</name>
    <dbReference type="NCBI Taxonomy" id="3512"/>
    <lineage>
        <taxon>Eukaryota</taxon>
        <taxon>Viridiplantae</taxon>
        <taxon>Streptophyta</taxon>
        <taxon>Embryophyta</taxon>
        <taxon>Tracheophyta</taxon>
        <taxon>Spermatophyta</taxon>
        <taxon>Magnoliopsida</taxon>
        <taxon>eudicotyledons</taxon>
        <taxon>Gunneridae</taxon>
        <taxon>Pentapetalae</taxon>
        <taxon>rosids</taxon>
        <taxon>fabids</taxon>
        <taxon>Fagales</taxon>
        <taxon>Fagaceae</taxon>
        <taxon>Quercus</taxon>
    </lineage>
</organism>
<keyword evidence="4" id="KW-0812">Transmembrane</keyword>
<evidence type="ECO:0000256" key="12">
    <source>
        <dbReference type="PROSITE-ProRule" id="PRU10141"/>
    </source>
</evidence>
<dbReference type="PROSITE" id="PS00108">
    <property type="entry name" value="PROTEIN_KINASE_ST"/>
    <property type="match status" value="1"/>
</dbReference>
<evidence type="ECO:0000256" key="11">
    <source>
        <dbReference type="ARBA" id="ARBA00023180"/>
    </source>
</evidence>
<dbReference type="Gene3D" id="3.30.200.20">
    <property type="entry name" value="Phosphorylase Kinase, domain 1"/>
    <property type="match status" value="1"/>
</dbReference>
<dbReference type="SUPFAM" id="SSF56112">
    <property type="entry name" value="Protein kinase-like (PK-like)"/>
    <property type="match status" value="1"/>
</dbReference>
<evidence type="ECO:0000256" key="9">
    <source>
        <dbReference type="ARBA" id="ARBA00022989"/>
    </source>
</evidence>
<evidence type="ECO:0000256" key="2">
    <source>
        <dbReference type="ARBA" id="ARBA00022527"/>
    </source>
</evidence>
<dbReference type="GO" id="GO:0004674">
    <property type="term" value="F:protein serine/threonine kinase activity"/>
    <property type="evidence" value="ECO:0007669"/>
    <property type="project" value="UniProtKB-KW"/>
</dbReference>
<dbReference type="Gene3D" id="1.10.510.10">
    <property type="entry name" value="Transferase(Phosphotransferase) domain 1"/>
    <property type="match status" value="1"/>
</dbReference>
<dbReference type="PANTHER" id="PTHR27009">
    <property type="entry name" value="RUST RESISTANCE KINASE LR10-RELATED"/>
    <property type="match status" value="1"/>
</dbReference>
<keyword evidence="10" id="KW-0472">Membrane</keyword>
<protein>
    <recommendedName>
        <fullName evidence="14">Protein kinase domain-containing protein</fullName>
    </recommendedName>
</protein>
<keyword evidence="2" id="KW-0723">Serine/threonine-protein kinase</keyword>
<gene>
    <name evidence="15" type="ORF">RGQ29_001658</name>
</gene>
<evidence type="ECO:0000256" key="5">
    <source>
        <dbReference type="ARBA" id="ARBA00022729"/>
    </source>
</evidence>
<keyword evidence="11" id="KW-0325">Glycoprotein</keyword>
<proteinExistence type="predicted"/>
<keyword evidence="7" id="KW-0418">Kinase</keyword>
<evidence type="ECO:0000313" key="15">
    <source>
        <dbReference type="EMBL" id="KAK4607924.1"/>
    </source>
</evidence>
<dbReference type="GO" id="GO:0016020">
    <property type="term" value="C:membrane"/>
    <property type="evidence" value="ECO:0007669"/>
    <property type="project" value="UniProtKB-SubCell"/>
</dbReference>
<evidence type="ECO:0000256" key="13">
    <source>
        <dbReference type="SAM" id="SignalP"/>
    </source>
</evidence>
<comment type="caution">
    <text evidence="15">The sequence shown here is derived from an EMBL/GenBank/DDBJ whole genome shotgun (WGS) entry which is preliminary data.</text>
</comment>
<dbReference type="InterPro" id="IPR045874">
    <property type="entry name" value="LRK10/LRL21-25-like"/>
</dbReference>
<dbReference type="EMBL" id="JAXUIC010000001">
    <property type="protein sequence ID" value="KAK4607924.1"/>
    <property type="molecule type" value="Genomic_DNA"/>
</dbReference>
<keyword evidence="16" id="KW-1185">Reference proteome</keyword>
<dbReference type="PROSITE" id="PS50011">
    <property type="entry name" value="PROTEIN_KINASE_DOM"/>
    <property type="match status" value="1"/>
</dbReference>
<dbReference type="InterPro" id="IPR000719">
    <property type="entry name" value="Prot_kinase_dom"/>
</dbReference>
<evidence type="ECO:0000256" key="1">
    <source>
        <dbReference type="ARBA" id="ARBA00004479"/>
    </source>
</evidence>
<keyword evidence="3" id="KW-0808">Transferase</keyword>
<dbReference type="FunFam" id="3.30.200.20:FF:000178">
    <property type="entry name" value="serine/threonine-protein kinase PBS1-like"/>
    <property type="match status" value="1"/>
</dbReference>
<keyword evidence="6 12" id="KW-0547">Nucleotide-binding</keyword>
<dbReference type="Pfam" id="PF00069">
    <property type="entry name" value="Pkinase"/>
    <property type="match status" value="1"/>
</dbReference>
<evidence type="ECO:0000256" key="6">
    <source>
        <dbReference type="ARBA" id="ARBA00022741"/>
    </source>
</evidence>
<evidence type="ECO:0000259" key="14">
    <source>
        <dbReference type="PROSITE" id="PS50011"/>
    </source>
</evidence>
<keyword evidence="8 12" id="KW-0067">ATP-binding</keyword>
<evidence type="ECO:0000313" key="16">
    <source>
        <dbReference type="Proteomes" id="UP001324115"/>
    </source>
</evidence>
<dbReference type="AlphaFoldDB" id="A0AAN7GHR7"/>
<reference evidence="15 16" key="1">
    <citation type="journal article" date="2023" name="G3 (Bethesda)">
        <title>A haplotype-resolved chromosome-scale genome for Quercus rubra L. provides insights into the genetics of adaptive traits for red oak species.</title>
        <authorList>
            <person name="Kapoor B."/>
            <person name="Jenkins J."/>
            <person name="Schmutz J."/>
            <person name="Zhebentyayeva T."/>
            <person name="Kuelheim C."/>
            <person name="Coggeshall M."/>
            <person name="Heim C."/>
            <person name="Lasky J.R."/>
            <person name="Leites L."/>
            <person name="Islam-Faridi N."/>
            <person name="Romero-Severson J."/>
            <person name="DeLeo V.L."/>
            <person name="Lucas S.M."/>
            <person name="Lazic D."/>
            <person name="Gailing O."/>
            <person name="Carlson J."/>
            <person name="Staton M."/>
        </authorList>
    </citation>
    <scope>NUCLEOTIDE SEQUENCE [LARGE SCALE GENOMIC DNA]</scope>
    <source>
        <strain evidence="15">Pseudo-F2</strain>
    </source>
</reference>
<feature type="binding site" evidence="12">
    <location>
        <position position="330"/>
    </location>
    <ligand>
        <name>ATP</name>
        <dbReference type="ChEBI" id="CHEBI:30616"/>
    </ligand>
</feature>
<dbReference type="InterPro" id="IPR008271">
    <property type="entry name" value="Ser/Thr_kinase_AS"/>
</dbReference>
<sequence>MGSVSLFVFFVLSHLVLLHSAEEEEGKRENPYCLPVRCGKLGNISFPFTKFPLPLPFCGLMQVEYCDETHPMIKLPRDDQWSERPYEVINISQTNTTQHIRVKDLWLLEYLKTNKCRKDSFAFPSSPFISFKLTTPNRTLFKCNRHPDNTFPRNFKKITCRGYNIYYSPSNEASQNFSSECTTIQLPVNEIAHEDELNLIAEFDLEVELHVSDDCSRCHGEEGKDSDTGSKRLKVTVIATSFAGIGVLIMIYCFWRKLSSIKNINFWKKENLAHQNVEAFLRNCGPLVIRRYSYSDVKTMTKSFNDKLGQGGYGSVYKGKLQDGCFVAVKVLNNSKGNGEEFLNEVVSISRTSHVNIVTLKGFCFEGSKRALIYELMPNGSLEKFIYKGNPSSSNHHLGWETLYKIAIGIARGLEYLHRGCNTRILHFDIKPHNILLDENFCPKISDFGLAKICPREKSTISMVGARGTTGYIAPEVFCRSFGGISHKSDVYSYGMMVLEMVGGRKNIDVSVDLTSEIYFPHWIYKRLELNEELGLLGLLEEGDEDIARKMIIVSLWCIQTDPSNRPSMSKVLEMLEGSLESLQIPPKPFLSSPPRSPIDSSTVMMSIQYDSMH</sequence>
<name>A0AAN7GHR7_QUERU</name>
<dbReference type="InterPro" id="IPR017441">
    <property type="entry name" value="Protein_kinase_ATP_BS"/>
</dbReference>
<dbReference type="Proteomes" id="UP001324115">
    <property type="component" value="Unassembled WGS sequence"/>
</dbReference>
<keyword evidence="9" id="KW-1133">Transmembrane helix</keyword>
<evidence type="ECO:0000256" key="7">
    <source>
        <dbReference type="ARBA" id="ARBA00022777"/>
    </source>
</evidence>
<evidence type="ECO:0000256" key="4">
    <source>
        <dbReference type="ARBA" id="ARBA00022692"/>
    </source>
</evidence>
<dbReference type="InterPro" id="IPR011009">
    <property type="entry name" value="Kinase-like_dom_sf"/>
</dbReference>
<dbReference type="SMART" id="SM00220">
    <property type="entry name" value="S_TKc"/>
    <property type="match status" value="1"/>
</dbReference>
<evidence type="ECO:0000256" key="8">
    <source>
        <dbReference type="ARBA" id="ARBA00022840"/>
    </source>
</evidence>
<evidence type="ECO:0000256" key="3">
    <source>
        <dbReference type="ARBA" id="ARBA00022679"/>
    </source>
</evidence>
<dbReference type="GO" id="GO:0005524">
    <property type="term" value="F:ATP binding"/>
    <property type="evidence" value="ECO:0007669"/>
    <property type="project" value="UniProtKB-UniRule"/>
</dbReference>
<dbReference type="FunFam" id="1.10.510.10:FF:000590">
    <property type="entry name" value="PR5-like receptor kinase"/>
    <property type="match status" value="1"/>
</dbReference>
<comment type="subcellular location">
    <subcellularLocation>
        <location evidence="1">Membrane</location>
        <topology evidence="1">Single-pass type I membrane protein</topology>
    </subcellularLocation>
</comment>
<dbReference type="PROSITE" id="PS00107">
    <property type="entry name" value="PROTEIN_KINASE_ATP"/>
    <property type="match status" value="1"/>
</dbReference>
<accession>A0AAN7GHR7</accession>
<feature type="chain" id="PRO_5042908893" description="Protein kinase domain-containing protein" evidence="13">
    <location>
        <begin position="22"/>
        <end position="614"/>
    </location>
</feature>
<evidence type="ECO:0000256" key="10">
    <source>
        <dbReference type="ARBA" id="ARBA00023136"/>
    </source>
</evidence>
<feature type="signal peptide" evidence="13">
    <location>
        <begin position="1"/>
        <end position="21"/>
    </location>
</feature>